<protein>
    <recommendedName>
        <fullName evidence="4">DUF5034 domain-containing protein</fullName>
    </recommendedName>
</protein>
<dbReference type="Proteomes" id="UP000615760">
    <property type="component" value="Unassembled WGS sequence"/>
</dbReference>
<evidence type="ECO:0000313" key="2">
    <source>
        <dbReference type="EMBL" id="GGB76509.1"/>
    </source>
</evidence>
<dbReference type="EMBL" id="BMJE01000003">
    <property type="protein sequence ID" value="GGB76509.1"/>
    <property type="molecule type" value="Genomic_DNA"/>
</dbReference>
<proteinExistence type="predicted"/>
<comment type="caution">
    <text evidence="2">The sequence shown here is derived from an EMBL/GenBank/DDBJ whole genome shotgun (WGS) entry which is preliminary data.</text>
</comment>
<name>A0ABQ1JWH5_9FLAO</name>
<feature type="signal peptide" evidence="1">
    <location>
        <begin position="1"/>
        <end position="19"/>
    </location>
</feature>
<feature type="chain" id="PRO_5045553079" description="DUF5034 domain-containing protein" evidence="1">
    <location>
        <begin position="20"/>
        <end position="180"/>
    </location>
</feature>
<accession>A0ABQ1JWH5</accession>
<evidence type="ECO:0008006" key="4">
    <source>
        <dbReference type="Google" id="ProtNLM"/>
    </source>
</evidence>
<sequence>MKKKILVAFFGLNLFGFVACFNCEEWKYIDYNGIEVEVRNPVVSVNDSLSFGYKTTGSEYLAITKSFSHFSNTVYAFDCDKGYGGDKYPLVSISITSDTDFDETHPAGTELNDIIYTRGTIEGEYGVYGTLPEFDPSTINTYYMYLKAIPNNDNPHRFTIEIERVNGDVMTATSEEIVWE</sequence>
<dbReference type="RefSeq" id="WP_188620698.1">
    <property type="nucleotide sequence ID" value="NZ_BMJE01000003.1"/>
</dbReference>
<keyword evidence="3" id="KW-1185">Reference proteome</keyword>
<evidence type="ECO:0000256" key="1">
    <source>
        <dbReference type="SAM" id="SignalP"/>
    </source>
</evidence>
<gene>
    <name evidence="2" type="ORF">GCM10007424_15650</name>
</gene>
<dbReference type="PROSITE" id="PS51257">
    <property type="entry name" value="PROKAR_LIPOPROTEIN"/>
    <property type="match status" value="1"/>
</dbReference>
<reference evidence="3" key="1">
    <citation type="journal article" date="2019" name="Int. J. Syst. Evol. Microbiol.">
        <title>The Global Catalogue of Microorganisms (GCM) 10K type strain sequencing project: providing services to taxonomists for standard genome sequencing and annotation.</title>
        <authorList>
            <consortium name="The Broad Institute Genomics Platform"/>
            <consortium name="The Broad Institute Genome Sequencing Center for Infectious Disease"/>
            <person name="Wu L."/>
            <person name="Ma J."/>
        </authorList>
    </citation>
    <scope>NUCLEOTIDE SEQUENCE [LARGE SCALE GENOMIC DNA]</scope>
    <source>
        <strain evidence="3">CGMCC 1.15461</strain>
    </source>
</reference>
<evidence type="ECO:0000313" key="3">
    <source>
        <dbReference type="Proteomes" id="UP000615760"/>
    </source>
</evidence>
<keyword evidence="1" id="KW-0732">Signal</keyword>
<organism evidence="2 3">
    <name type="scientific">Flavobacterium suaedae</name>
    <dbReference type="NCBI Taxonomy" id="1767027"/>
    <lineage>
        <taxon>Bacteria</taxon>
        <taxon>Pseudomonadati</taxon>
        <taxon>Bacteroidota</taxon>
        <taxon>Flavobacteriia</taxon>
        <taxon>Flavobacteriales</taxon>
        <taxon>Flavobacteriaceae</taxon>
        <taxon>Flavobacterium</taxon>
    </lineage>
</organism>